<feature type="compositionally biased region" description="Polar residues" evidence="1">
    <location>
        <begin position="70"/>
        <end position="82"/>
    </location>
</feature>
<evidence type="ECO:0000313" key="2">
    <source>
        <dbReference type="EMBL" id="KAF2187982.1"/>
    </source>
</evidence>
<dbReference type="EMBL" id="ML994625">
    <property type="protein sequence ID" value="KAF2187982.1"/>
    <property type="molecule type" value="Genomic_DNA"/>
</dbReference>
<accession>A0A6A6EB10</accession>
<keyword evidence="3" id="KW-1185">Reference proteome</keyword>
<proteinExistence type="predicted"/>
<evidence type="ECO:0000256" key="1">
    <source>
        <dbReference type="SAM" id="MobiDB-lite"/>
    </source>
</evidence>
<name>A0A6A6EB10_9PEZI</name>
<dbReference type="AlphaFoldDB" id="A0A6A6EB10"/>
<dbReference type="OrthoDB" id="5382128at2759"/>
<evidence type="ECO:0008006" key="4">
    <source>
        <dbReference type="Google" id="ProtNLM"/>
    </source>
</evidence>
<dbReference type="Proteomes" id="UP000800200">
    <property type="component" value="Unassembled WGS sequence"/>
</dbReference>
<gene>
    <name evidence="2" type="ORF">K469DRAFT_769972</name>
</gene>
<reference evidence="2" key="1">
    <citation type="journal article" date="2020" name="Stud. Mycol.">
        <title>101 Dothideomycetes genomes: a test case for predicting lifestyles and emergence of pathogens.</title>
        <authorList>
            <person name="Haridas S."/>
            <person name="Albert R."/>
            <person name="Binder M."/>
            <person name="Bloem J."/>
            <person name="Labutti K."/>
            <person name="Salamov A."/>
            <person name="Andreopoulos B."/>
            <person name="Baker S."/>
            <person name="Barry K."/>
            <person name="Bills G."/>
            <person name="Bluhm B."/>
            <person name="Cannon C."/>
            <person name="Castanera R."/>
            <person name="Culley D."/>
            <person name="Daum C."/>
            <person name="Ezra D."/>
            <person name="Gonzalez J."/>
            <person name="Henrissat B."/>
            <person name="Kuo A."/>
            <person name="Liang C."/>
            <person name="Lipzen A."/>
            <person name="Lutzoni F."/>
            <person name="Magnuson J."/>
            <person name="Mondo S."/>
            <person name="Nolan M."/>
            <person name="Ohm R."/>
            <person name="Pangilinan J."/>
            <person name="Park H.-J."/>
            <person name="Ramirez L."/>
            <person name="Alfaro M."/>
            <person name="Sun H."/>
            <person name="Tritt A."/>
            <person name="Yoshinaga Y."/>
            <person name="Zwiers L.-H."/>
            <person name="Turgeon B."/>
            <person name="Goodwin S."/>
            <person name="Spatafora J."/>
            <person name="Crous P."/>
            <person name="Grigoriev I."/>
        </authorList>
    </citation>
    <scope>NUCLEOTIDE SEQUENCE</scope>
    <source>
        <strain evidence="2">CBS 207.26</strain>
    </source>
</reference>
<sequence>MIGSGLEQDHDHVLSLLFKAAVEGKENSREEEFETVGEFLRRCVDVRMGVGADEEKAFLQLALENLLQSNSTGERPGNTPSSEYIRPSSLSSSGMVLSIGTRTMGVVFQRHNDVFLDRLAQHTVPLVPSTFAHKPPIRTIAVAEDTTSFTHDIHWMQRIWVTLEYSLSKSACIMGQSNRIWRTVEGDDNFSRDTFSGLVSRGQGFC</sequence>
<protein>
    <recommendedName>
        <fullName evidence="4">Heterokaryon incompatibility domain-containing protein</fullName>
    </recommendedName>
</protein>
<evidence type="ECO:0000313" key="3">
    <source>
        <dbReference type="Proteomes" id="UP000800200"/>
    </source>
</evidence>
<organism evidence="2 3">
    <name type="scientific">Zopfia rhizophila CBS 207.26</name>
    <dbReference type="NCBI Taxonomy" id="1314779"/>
    <lineage>
        <taxon>Eukaryota</taxon>
        <taxon>Fungi</taxon>
        <taxon>Dikarya</taxon>
        <taxon>Ascomycota</taxon>
        <taxon>Pezizomycotina</taxon>
        <taxon>Dothideomycetes</taxon>
        <taxon>Dothideomycetes incertae sedis</taxon>
        <taxon>Zopfiaceae</taxon>
        <taxon>Zopfia</taxon>
    </lineage>
</organism>
<feature type="region of interest" description="Disordered" evidence="1">
    <location>
        <begin position="70"/>
        <end position="89"/>
    </location>
</feature>